<keyword evidence="1" id="KW-0732">Signal</keyword>
<dbReference type="STRING" id="1280954.HPO_09885"/>
<proteinExistence type="predicted"/>
<feature type="signal peptide" evidence="1">
    <location>
        <begin position="1"/>
        <end position="16"/>
    </location>
</feature>
<feature type="domain" description="FAS1" evidence="2">
    <location>
        <begin position="54"/>
        <end position="190"/>
    </location>
</feature>
<feature type="chain" id="PRO_5001615387" evidence="1">
    <location>
        <begin position="17"/>
        <end position="196"/>
    </location>
</feature>
<dbReference type="FunFam" id="2.30.180.10:FF:000032">
    <property type="entry name" value="Fasciclin domain-containing protein, putative"/>
    <property type="match status" value="1"/>
</dbReference>
<dbReference type="eggNOG" id="COG2335">
    <property type="taxonomic scope" value="Bacteria"/>
</dbReference>
<name>A0A062VIW5_9PROT</name>
<accession>A0A062VIW5</accession>
<dbReference type="EMBL" id="ARYM01000010">
    <property type="protein sequence ID" value="KCZ98514.1"/>
    <property type="molecule type" value="Genomic_DNA"/>
</dbReference>
<sequence length="196" mass="20088">MKPFFFAAAASVFALAACSPATEDGTPAVAPPPVEAPETPIDAPLADQAQPAEDLTLVDVAATNPDFSTLLAAIDAAGLSETLAGPGPYTVFAPTNEAFAALAPGELDTLLLPENKDKLTRIVGYHVIPGKVLAGDVPAEDAGVATASINNLDLSVRRLADGTVMVNQYTVATSDIQASNGVIHVIDGVLIPRMEE</sequence>
<organism evidence="3 4">
    <name type="scientific">Hyphomonas polymorpha PS728</name>
    <dbReference type="NCBI Taxonomy" id="1280954"/>
    <lineage>
        <taxon>Bacteria</taxon>
        <taxon>Pseudomonadati</taxon>
        <taxon>Pseudomonadota</taxon>
        <taxon>Alphaproteobacteria</taxon>
        <taxon>Hyphomonadales</taxon>
        <taxon>Hyphomonadaceae</taxon>
        <taxon>Hyphomonas</taxon>
    </lineage>
</organism>
<dbReference type="RefSeq" id="WP_084324260.1">
    <property type="nucleotide sequence ID" value="NZ_ARYM01000010.1"/>
</dbReference>
<dbReference type="InterPro" id="IPR050904">
    <property type="entry name" value="Adhesion/Biosynth-related"/>
</dbReference>
<evidence type="ECO:0000256" key="1">
    <source>
        <dbReference type="SAM" id="SignalP"/>
    </source>
</evidence>
<evidence type="ECO:0000313" key="4">
    <source>
        <dbReference type="Proteomes" id="UP000027100"/>
    </source>
</evidence>
<evidence type="ECO:0000259" key="2">
    <source>
        <dbReference type="PROSITE" id="PS50213"/>
    </source>
</evidence>
<dbReference type="PANTHER" id="PTHR10900:SF77">
    <property type="entry name" value="FI19380P1"/>
    <property type="match status" value="1"/>
</dbReference>
<dbReference type="InterPro" id="IPR000782">
    <property type="entry name" value="FAS1_domain"/>
</dbReference>
<dbReference type="PATRIC" id="fig|1280954.3.peg.2003"/>
<dbReference type="Gene3D" id="2.30.180.10">
    <property type="entry name" value="FAS1 domain"/>
    <property type="match status" value="1"/>
</dbReference>
<dbReference type="SMART" id="SM00554">
    <property type="entry name" value="FAS1"/>
    <property type="match status" value="1"/>
</dbReference>
<dbReference type="OrthoDB" id="9800666at2"/>
<dbReference type="AlphaFoldDB" id="A0A062VIW5"/>
<dbReference type="PROSITE" id="PS51257">
    <property type="entry name" value="PROKAR_LIPOPROTEIN"/>
    <property type="match status" value="1"/>
</dbReference>
<dbReference type="PANTHER" id="PTHR10900">
    <property type="entry name" value="PERIOSTIN-RELATED"/>
    <property type="match status" value="1"/>
</dbReference>
<dbReference type="Pfam" id="PF02469">
    <property type="entry name" value="Fasciclin"/>
    <property type="match status" value="1"/>
</dbReference>
<comment type="caution">
    <text evidence="3">The sequence shown here is derived from an EMBL/GenBank/DDBJ whole genome shotgun (WGS) entry which is preliminary data.</text>
</comment>
<dbReference type="PROSITE" id="PS50213">
    <property type="entry name" value="FAS1"/>
    <property type="match status" value="1"/>
</dbReference>
<dbReference type="Proteomes" id="UP000027100">
    <property type="component" value="Unassembled WGS sequence"/>
</dbReference>
<dbReference type="SUPFAM" id="SSF82153">
    <property type="entry name" value="FAS1 domain"/>
    <property type="match status" value="1"/>
</dbReference>
<evidence type="ECO:0000313" key="3">
    <source>
        <dbReference type="EMBL" id="KCZ98514.1"/>
    </source>
</evidence>
<protein>
    <submittedName>
        <fullName evidence="3">Fasciclin domain-containing protein</fullName>
    </submittedName>
</protein>
<gene>
    <name evidence="3" type="ORF">HPO_09885</name>
</gene>
<keyword evidence="4" id="KW-1185">Reference proteome</keyword>
<reference evidence="3 4" key="1">
    <citation type="journal article" date="2014" name="Antonie Van Leeuwenhoek">
        <title>Hyphomonas beringensis sp. nov. and Hyphomonas chukchiensis sp. nov., isolated from surface seawater of the Bering Sea and Chukchi Sea.</title>
        <authorList>
            <person name="Li C."/>
            <person name="Lai Q."/>
            <person name="Li G."/>
            <person name="Dong C."/>
            <person name="Wang J."/>
            <person name="Liao Y."/>
            <person name="Shao Z."/>
        </authorList>
    </citation>
    <scope>NUCLEOTIDE SEQUENCE [LARGE SCALE GENOMIC DNA]</scope>
    <source>
        <strain evidence="3 4">PS728</strain>
    </source>
</reference>
<dbReference type="GO" id="GO:0005615">
    <property type="term" value="C:extracellular space"/>
    <property type="evidence" value="ECO:0007669"/>
    <property type="project" value="TreeGrafter"/>
</dbReference>
<dbReference type="InterPro" id="IPR036378">
    <property type="entry name" value="FAS1_dom_sf"/>
</dbReference>